<dbReference type="CDD" id="cd14702">
    <property type="entry name" value="bZIP_plant_GBF1"/>
    <property type="match status" value="1"/>
</dbReference>
<organism evidence="8 9">
    <name type="scientific">Crotalaria pallida</name>
    <name type="common">Smooth rattlebox</name>
    <name type="synonym">Crotalaria striata</name>
    <dbReference type="NCBI Taxonomy" id="3830"/>
    <lineage>
        <taxon>Eukaryota</taxon>
        <taxon>Viridiplantae</taxon>
        <taxon>Streptophyta</taxon>
        <taxon>Embryophyta</taxon>
        <taxon>Tracheophyta</taxon>
        <taxon>Spermatophyta</taxon>
        <taxon>Magnoliopsida</taxon>
        <taxon>eudicotyledons</taxon>
        <taxon>Gunneridae</taxon>
        <taxon>Pentapetalae</taxon>
        <taxon>rosids</taxon>
        <taxon>fabids</taxon>
        <taxon>Fabales</taxon>
        <taxon>Fabaceae</taxon>
        <taxon>Papilionoideae</taxon>
        <taxon>50 kb inversion clade</taxon>
        <taxon>genistoids sensu lato</taxon>
        <taxon>core genistoids</taxon>
        <taxon>Crotalarieae</taxon>
        <taxon>Crotalaria</taxon>
    </lineage>
</organism>
<gene>
    <name evidence="8" type="ORF">RIF29_36940</name>
</gene>
<dbReference type="GO" id="GO:0045893">
    <property type="term" value="P:positive regulation of DNA-templated transcription"/>
    <property type="evidence" value="ECO:0007669"/>
    <property type="project" value="TreeGrafter"/>
</dbReference>
<keyword evidence="9" id="KW-1185">Reference proteome</keyword>
<keyword evidence="4" id="KW-0804">Transcription</keyword>
<proteinExistence type="predicted"/>
<feature type="domain" description="BZIP" evidence="7">
    <location>
        <begin position="75"/>
        <end position="138"/>
    </location>
</feature>
<dbReference type="PROSITE" id="PS50217">
    <property type="entry name" value="BZIP"/>
    <property type="match status" value="1"/>
</dbReference>
<keyword evidence="2" id="KW-0805">Transcription regulation</keyword>
<evidence type="ECO:0000313" key="9">
    <source>
        <dbReference type="Proteomes" id="UP001372338"/>
    </source>
</evidence>
<dbReference type="FunFam" id="1.20.5.170:FF:000020">
    <property type="entry name" value="BZIP transcription factor"/>
    <property type="match status" value="1"/>
</dbReference>
<dbReference type="PROSITE" id="PS00036">
    <property type="entry name" value="BZIP_BASIC"/>
    <property type="match status" value="1"/>
</dbReference>
<evidence type="ECO:0000313" key="8">
    <source>
        <dbReference type="EMBL" id="KAK7252753.1"/>
    </source>
</evidence>
<keyword evidence="3" id="KW-0238">DNA-binding</keyword>
<dbReference type="Proteomes" id="UP001372338">
    <property type="component" value="Unassembled WGS sequence"/>
</dbReference>
<evidence type="ECO:0000256" key="2">
    <source>
        <dbReference type="ARBA" id="ARBA00023015"/>
    </source>
</evidence>
<dbReference type="GO" id="GO:0000976">
    <property type="term" value="F:transcription cis-regulatory region binding"/>
    <property type="evidence" value="ECO:0007669"/>
    <property type="project" value="TreeGrafter"/>
</dbReference>
<keyword evidence="5" id="KW-0539">Nucleus</keyword>
<evidence type="ECO:0000256" key="5">
    <source>
        <dbReference type="ARBA" id="ARBA00023242"/>
    </source>
</evidence>
<dbReference type="GO" id="GO:0005634">
    <property type="term" value="C:nucleus"/>
    <property type="evidence" value="ECO:0007669"/>
    <property type="project" value="UniProtKB-SubCell"/>
</dbReference>
<dbReference type="PANTHER" id="PTHR45764:SF21">
    <property type="entry name" value="OS03G0770000 PROTEIN"/>
    <property type="match status" value="1"/>
</dbReference>
<dbReference type="Pfam" id="PF00170">
    <property type="entry name" value="bZIP_1"/>
    <property type="match status" value="1"/>
</dbReference>
<sequence length="176" mass="20344">MLSALAASDPLLSNPFSGASFDGGFTPWDCPDFLLVKPTSPKPLTSSTGSDDPDHIHTKEKSGSDDSNRIGSIMEERKRRRMISNRESARRSRMRKQRHLENLRNQLNLFRVENRELNTRLQFLLHHCDRVRTENEWLRSERTMLCQKLSNISQFMVFQQLQPLSSAWPCNNLSAE</sequence>
<comment type="caution">
    <text evidence="8">The sequence shown here is derived from an EMBL/GenBank/DDBJ whole genome shotgun (WGS) entry which is preliminary data.</text>
</comment>
<dbReference type="GO" id="GO:0003700">
    <property type="term" value="F:DNA-binding transcription factor activity"/>
    <property type="evidence" value="ECO:0007669"/>
    <property type="project" value="InterPro"/>
</dbReference>
<feature type="region of interest" description="Disordered" evidence="6">
    <location>
        <begin position="41"/>
        <end position="96"/>
    </location>
</feature>
<evidence type="ECO:0000259" key="7">
    <source>
        <dbReference type="PROSITE" id="PS50217"/>
    </source>
</evidence>
<name>A0AAN9EDW9_CROPI</name>
<accession>A0AAN9EDW9</accession>
<comment type="subcellular location">
    <subcellularLocation>
        <location evidence="1">Nucleus</location>
    </subcellularLocation>
</comment>
<evidence type="ECO:0000256" key="6">
    <source>
        <dbReference type="SAM" id="MobiDB-lite"/>
    </source>
</evidence>
<evidence type="ECO:0000256" key="4">
    <source>
        <dbReference type="ARBA" id="ARBA00023163"/>
    </source>
</evidence>
<reference evidence="8 9" key="1">
    <citation type="submission" date="2024-01" db="EMBL/GenBank/DDBJ databases">
        <title>The genomes of 5 underutilized Papilionoideae crops provide insights into root nodulation and disease resistanc.</title>
        <authorList>
            <person name="Yuan L."/>
        </authorList>
    </citation>
    <scope>NUCLEOTIDE SEQUENCE [LARGE SCALE GENOMIC DNA]</scope>
    <source>
        <strain evidence="8">ZHUSHIDOU_FW_LH</strain>
        <tissue evidence="8">Leaf</tissue>
    </source>
</reference>
<dbReference type="SUPFAM" id="SSF57959">
    <property type="entry name" value="Leucine zipper domain"/>
    <property type="match status" value="1"/>
</dbReference>
<evidence type="ECO:0000256" key="1">
    <source>
        <dbReference type="ARBA" id="ARBA00004123"/>
    </source>
</evidence>
<dbReference type="InterPro" id="IPR045314">
    <property type="entry name" value="bZIP_plant_GBF1"/>
</dbReference>
<dbReference type="PANTHER" id="PTHR45764">
    <property type="entry name" value="BZIP TRANSCRIPTION FACTOR 44"/>
    <property type="match status" value="1"/>
</dbReference>
<dbReference type="InterPro" id="IPR046347">
    <property type="entry name" value="bZIP_sf"/>
</dbReference>
<dbReference type="GO" id="GO:0046982">
    <property type="term" value="F:protein heterodimerization activity"/>
    <property type="evidence" value="ECO:0007669"/>
    <property type="project" value="UniProtKB-ARBA"/>
</dbReference>
<feature type="compositionally biased region" description="Basic and acidic residues" evidence="6">
    <location>
        <begin position="52"/>
        <end position="68"/>
    </location>
</feature>
<dbReference type="InterPro" id="IPR004827">
    <property type="entry name" value="bZIP"/>
</dbReference>
<dbReference type="AlphaFoldDB" id="A0AAN9EDW9"/>
<dbReference type="Gene3D" id="1.20.5.170">
    <property type="match status" value="1"/>
</dbReference>
<evidence type="ECO:0000256" key="3">
    <source>
        <dbReference type="ARBA" id="ARBA00023125"/>
    </source>
</evidence>
<dbReference type="EMBL" id="JAYWIO010000007">
    <property type="protein sequence ID" value="KAK7252753.1"/>
    <property type="molecule type" value="Genomic_DNA"/>
</dbReference>
<dbReference type="SMART" id="SM00338">
    <property type="entry name" value="BRLZ"/>
    <property type="match status" value="1"/>
</dbReference>
<protein>
    <recommendedName>
        <fullName evidence="7">BZIP domain-containing protein</fullName>
    </recommendedName>
</protein>